<reference evidence="1 2" key="1">
    <citation type="journal article" date="2018" name="Sci. Rep.">
        <title>Genome sequence of the cauliflower mushroom Sparassis crispa (Hanabiratake) and its association with beneficial usage.</title>
        <authorList>
            <person name="Kiyama R."/>
            <person name="Furutani Y."/>
            <person name="Kawaguchi K."/>
            <person name="Nakanishi T."/>
        </authorList>
    </citation>
    <scope>NUCLEOTIDE SEQUENCE [LARGE SCALE GENOMIC DNA]</scope>
</reference>
<proteinExistence type="predicted"/>
<accession>A0A401H5T1</accession>
<evidence type="ECO:0000313" key="2">
    <source>
        <dbReference type="Proteomes" id="UP000287166"/>
    </source>
</evidence>
<dbReference type="InParanoid" id="A0A401H5T1"/>
<organism evidence="1 2">
    <name type="scientific">Sparassis crispa</name>
    <dbReference type="NCBI Taxonomy" id="139825"/>
    <lineage>
        <taxon>Eukaryota</taxon>
        <taxon>Fungi</taxon>
        <taxon>Dikarya</taxon>
        <taxon>Basidiomycota</taxon>
        <taxon>Agaricomycotina</taxon>
        <taxon>Agaricomycetes</taxon>
        <taxon>Polyporales</taxon>
        <taxon>Sparassidaceae</taxon>
        <taxon>Sparassis</taxon>
    </lineage>
</organism>
<name>A0A401H5T1_9APHY</name>
<dbReference type="AlphaFoldDB" id="A0A401H5T1"/>
<dbReference type="Proteomes" id="UP000287166">
    <property type="component" value="Unassembled WGS sequence"/>
</dbReference>
<keyword evidence="2" id="KW-1185">Reference proteome</keyword>
<evidence type="ECO:0000313" key="1">
    <source>
        <dbReference type="EMBL" id="GBE89795.1"/>
    </source>
</evidence>
<dbReference type="GeneID" id="38786712"/>
<dbReference type="EMBL" id="BFAD01000017">
    <property type="protein sequence ID" value="GBE89795.1"/>
    <property type="molecule type" value="Genomic_DNA"/>
</dbReference>
<protein>
    <submittedName>
        <fullName evidence="1">Uncharacterized protein</fullName>
    </submittedName>
</protein>
<sequence length="115" mass="12997">MVLQSCAHAPGFLNNMTSSEVEELDHLYSVEHGLKSDVDARSPLIWVFDFAFSEPEAHRQSKFKFIHDVQVWFDMRPPNIGFTHAARHGTTTDGPARTETTKTPMWAGSQCVEYA</sequence>
<gene>
    <name evidence="1" type="ORF">SCP_1701200</name>
</gene>
<dbReference type="RefSeq" id="XP_027620708.1">
    <property type="nucleotide sequence ID" value="XM_027764907.1"/>
</dbReference>
<comment type="caution">
    <text evidence="1">The sequence shown here is derived from an EMBL/GenBank/DDBJ whole genome shotgun (WGS) entry which is preliminary data.</text>
</comment>